<evidence type="ECO:0000256" key="2">
    <source>
        <dbReference type="ARBA" id="ARBA00022849"/>
    </source>
</evidence>
<sequence length="137" mass="15544">MLVPKKRIMFLCINNSCRSQMAEGIAKTLKGDEYEVFSAGMEPTHVNPRAIEVLKEIGIDISSQYSKLIENHLLNSMDIVVTLCGEAEEACPVTPPHIKREHWPLPDPARATGTEEEIMDKFREVRNKIIELVKEKL</sequence>
<dbReference type="AlphaFoldDB" id="A0A5D8QBF5"/>
<dbReference type="SMART" id="SM00226">
    <property type="entry name" value="LMWPc"/>
    <property type="match status" value="1"/>
</dbReference>
<protein>
    <submittedName>
        <fullName evidence="7">Arsenate reductase (Thioredoxin)</fullName>
        <ecNumber evidence="7">1.20.4.4</ecNumber>
    </submittedName>
</protein>
<organism evidence="7 8">
    <name type="scientific">Calorimonas adulescens</name>
    <dbReference type="NCBI Taxonomy" id="2606906"/>
    <lineage>
        <taxon>Bacteria</taxon>
        <taxon>Bacillati</taxon>
        <taxon>Bacillota</taxon>
        <taxon>Clostridia</taxon>
        <taxon>Thermoanaerobacterales</taxon>
        <taxon>Thermoanaerobacteraceae</taxon>
        <taxon>Calorimonas</taxon>
    </lineage>
</organism>
<keyword evidence="4" id="KW-1015">Disulfide bond</keyword>
<dbReference type="InterPro" id="IPR036196">
    <property type="entry name" value="Ptyr_pPase_sf"/>
</dbReference>
<gene>
    <name evidence="7" type="primary">arsC</name>
    <name evidence="7" type="ORF">FWJ32_10305</name>
</gene>
<dbReference type="NCBIfam" id="TIGR02691">
    <property type="entry name" value="arsC_pI258_fam"/>
    <property type="match status" value="1"/>
</dbReference>
<evidence type="ECO:0000256" key="5">
    <source>
        <dbReference type="ARBA" id="ARBA00023284"/>
    </source>
</evidence>
<evidence type="ECO:0000313" key="8">
    <source>
        <dbReference type="Proteomes" id="UP000322976"/>
    </source>
</evidence>
<evidence type="ECO:0000256" key="1">
    <source>
        <dbReference type="ARBA" id="ARBA00022490"/>
    </source>
</evidence>
<dbReference type="Proteomes" id="UP000322976">
    <property type="component" value="Unassembled WGS sequence"/>
</dbReference>
<proteinExistence type="predicted"/>
<dbReference type="CDD" id="cd16345">
    <property type="entry name" value="LMWP_ArsC"/>
    <property type="match status" value="1"/>
</dbReference>
<dbReference type="Gene3D" id="3.40.50.2300">
    <property type="match status" value="1"/>
</dbReference>
<keyword evidence="8" id="KW-1185">Reference proteome</keyword>
<accession>A0A5D8QBF5</accession>
<dbReference type="SUPFAM" id="SSF52788">
    <property type="entry name" value="Phosphotyrosine protein phosphatases I"/>
    <property type="match status" value="1"/>
</dbReference>
<evidence type="ECO:0000256" key="4">
    <source>
        <dbReference type="ARBA" id="ARBA00023157"/>
    </source>
</evidence>
<dbReference type="GO" id="GO:0004725">
    <property type="term" value="F:protein tyrosine phosphatase activity"/>
    <property type="evidence" value="ECO:0007669"/>
    <property type="project" value="InterPro"/>
</dbReference>
<keyword evidence="5" id="KW-0676">Redox-active center</keyword>
<dbReference type="InterPro" id="IPR014064">
    <property type="entry name" value="Arsenate_reductase_ArsC"/>
</dbReference>
<keyword evidence="3 7" id="KW-0560">Oxidoreductase</keyword>
<dbReference type="PANTHER" id="PTHR43428">
    <property type="entry name" value="ARSENATE REDUCTASE"/>
    <property type="match status" value="1"/>
</dbReference>
<dbReference type="GO" id="GO:0030612">
    <property type="term" value="F:arsenate reductase (thioredoxin) activity"/>
    <property type="evidence" value="ECO:0007669"/>
    <property type="project" value="UniProtKB-EC"/>
</dbReference>
<keyword evidence="1" id="KW-0963">Cytoplasm</keyword>
<name>A0A5D8QBF5_9THEO</name>
<dbReference type="InterPro" id="IPR023485">
    <property type="entry name" value="Ptyr_pPase"/>
</dbReference>
<feature type="domain" description="Phosphotyrosine protein phosphatase I" evidence="6">
    <location>
        <begin position="6"/>
        <end position="135"/>
    </location>
</feature>
<reference evidence="7 8" key="1">
    <citation type="submission" date="2019-08" db="EMBL/GenBank/DDBJ databases">
        <title>Calorimonas adulescens gen. nov., sp. nov., an anaerobic thermophilic bacterium from Sakhalin hot spring.</title>
        <authorList>
            <person name="Khomyakova M.A."/>
            <person name="Merkel A.Y."/>
            <person name="Novikov A."/>
            <person name="Bonch-Osmolovskaya E.A."/>
            <person name="Slobodkin A.I."/>
        </authorList>
    </citation>
    <scope>NUCLEOTIDE SEQUENCE [LARGE SCALE GENOMIC DNA]</scope>
    <source>
        <strain evidence="7 8">A05MB</strain>
    </source>
</reference>
<comment type="caution">
    <text evidence="7">The sequence shown here is derived from an EMBL/GenBank/DDBJ whole genome shotgun (WGS) entry which is preliminary data.</text>
</comment>
<dbReference type="Pfam" id="PF01451">
    <property type="entry name" value="LMWPc"/>
    <property type="match status" value="1"/>
</dbReference>
<dbReference type="EC" id="1.20.4.4" evidence="7"/>
<evidence type="ECO:0000259" key="6">
    <source>
        <dbReference type="SMART" id="SM00226"/>
    </source>
</evidence>
<evidence type="ECO:0000313" key="7">
    <source>
        <dbReference type="EMBL" id="TZE81126.1"/>
    </source>
</evidence>
<dbReference type="EMBL" id="VTPS01000017">
    <property type="protein sequence ID" value="TZE81126.1"/>
    <property type="molecule type" value="Genomic_DNA"/>
</dbReference>
<dbReference type="PANTHER" id="PTHR43428:SF1">
    <property type="entry name" value="ARSENATE REDUCTASE"/>
    <property type="match status" value="1"/>
</dbReference>
<evidence type="ECO:0000256" key="3">
    <source>
        <dbReference type="ARBA" id="ARBA00023002"/>
    </source>
</evidence>
<dbReference type="GO" id="GO:0046685">
    <property type="term" value="P:response to arsenic-containing substance"/>
    <property type="evidence" value="ECO:0007669"/>
    <property type="project" value="UniProtKB-KW"/>
</dbReference>
<keyword evidence="2" id="KW-0059">Arsenical resistance</keyword>